<evidence type="ECO:0000256" key="2">
    <source>
        <dbReference type="RuleBase" id="RU361133"/>
    </source>
</evidence>
<dbReference type="Proteomes" id="UP000005206">
    <property type="component" value="Chromosome 8"/>
</dbReference>
<evidence type="ECO:0000313" key="7">
    <source>
        <dbReference type="Proteomes" id="UP000005206"/>
    </source>
</evidence>
<dbReference type="Gene3D" id="2.60.40.150">
    <property type="entry name" value="C2 domain"/>
    <property type="match status" value="1"/>
</dbReference>
<dbReference type="InParanoid" id="C7YZS5"/>
<comment type="catalytic activity">
    <reaction evidence="2">
        <text>a 1,2-diacyl-sn-glycero-3-phospho-(1D-myo-inositol-4,5-bisphosphate) + H2O = 1D-myo-inositol 1,4,5-trisphosphate + a 1,2-diacyl-sn-glycerol + H(+)</text>
        <dbReference type="Rhea" id="RHEA:33179"/>
        <dbReference type="ChEBI" id="CHEBI:15377"/>
        <dbReference type="ChEBI" id="CHEBI:15378"/>
        <dbReference type="ChEBI" id="CHEBI:17815"/>
        <dbReference type="ChEBI" id="CHEBI:58456"/>
        <dbReference type="ChEBI" id="CHEBI:203600"/>
        <dbReference type="EC" id="3.1.4.11"/>
    </reaction>
</comment>
<dbReference type="KEGG" id="nhe:NECHADRAFT_47627"/>
<dbReference type="InterPro" id="IPR000008">
    <property type="entry name" value="C2_dom"/>
</dbReference>
<gene>
    <name evidence="6" type="ORF">NECHADRAFT_47627</name>
</gene>
<dbReference type="STRING" id="660122.C7YZS5"/>
<sequence>MVLFAKESKADGSCATSSVSHFNAITLHYLSHVFRQGLGQGQHSWSNEMIREFLQYSQRQAVTPGSIELAARDHLDEKGFLVWMASPNCNITNPPKEEDLTWPLVSYFINLSHNTYLTGNQLSSDSSTQPYIDALRRGCRCVEIDVWDGRASVARSNSDRSVDGTQRSKTRVERLFDKMKASFQDKHEDEAKGQGFELRNTTSAPSRTSNSRSSLSKMDKVLAIEPRVLHGYTLTREVSFRDVCVAMRDNAFATNDLPVIVSLEVHCCAEQQLAMVRIVREIWDGLLLEEPDGDPTELPTPDSLRNKLRIKVKYAPPERPVSSSSSDDEEGDKPIASHKMTQELSNMGIYKRGVSFKALDAPEASHPMHVFSLSETKVQDVLDTHACELFSHNRDHFMRTYPSGARIDSSNMDPSSFWRKGIQMVALNWQTWDTGMMINNGMFADTQGWLLKPPGYRPYLQDKPGANTVNTKEVKLSITFYSGQNIPLPEDCTSLQKFKPYVSVELHVEGPSDKHGDESESYERNEKYTDFTISHKGCDIDFQEDHLSFPHVNEVLEELSWVRFQVMDEGFKWDELAGWACIRLDRLGNGYRFVHLLDSKGMPTEGGILVKVEKIIT</sequence>
<evidence type="ECO:0000259" key="5">
    <source>
        <dbReference type="PROSITE" id="PS50008"/>
    </source>
</evidence>
<feature type="region of interest" description="Disordered" evidence="3">
    <location>
        <begin position="183"/>
        <end position="216"/>
    </location>
</feature>
<dbReference type="SMART" id="SM00148">
    <property type="entry name" value="PLCXc"/>
    <property type="match status" value="1"/>
</dbReference>
<dbReference type="CDD" id="cd00275">
    <property type="entry name" value="C2_PLC_like"/>
    <property type="match status" value="1"/>
</dbReference>
<feature type="compositionally biased region" description="Low complexity" evidence="3">
    <location>
        <begin position="199"/>
        <end position="216"/>
    </location>
</feature>
<dbReference type="SUPFAM" id="SSF49562">
    <property type="entry name" value="C2 domain (Calcium/lipid-binding domain, CaLB)"/>
    <property type="match status" value="1"/>
</dbReference>
<dbReference type="CDD" id="cd08598">
    <property type="entry name" value="PI-PLC1c_yeast"/>
    <property type="match status" value="1"/>
</dbReference>
<dbReference type="PROSITE" id="PS50008">
    <property type="entry name" value="PIPLC_Y_DOMAIN"/>
    <property type="match status" value="1"/>
</dbReference>
<dbReference type="GO" id="GO:0051209">
    <property type="term" value="P:release of sequestered calcium ion into cytosol"/>
    <property type="evidence" value="ECO:0007669"/>
    <property type="project" value="TreeGrafter"/>
</dbReference>
<dbReference type="OMA" id="FCFNRRF"/>
<keyword evidence="1" id="KW-0807">Transducer</keyword>
<dbReference type="InterPro" id="IPR001192">
    <property type="entry name" value="PI-PLC_fam"/>
</dbReference>
<evidence type="ECO:0000313" key="6">
    <source>
        <dbReference type="EMBL" id="EEU42658.1"/>
    </source>
</evidence>
<accession>C7YZS5</accession>
<dbReference type="VEuPathDB" id="FungiDB:NECHADRAFT_47627"/>
<dbReference type="GeneID" id="9667641"/>
<feature type="domain" description="PI-PLC Y-box" evidence="5">
    <location>
        <begin position="344"/>
        <end position="457"/>
    </location>
</feature>
<dbReference type="EMBL" id="GG698904">
    <property type="protein sequence ID" value="EEU42658.1"/>
    <property type="molecule type" value="Genomic_DNA"/>
</dbReference>
<dbReference type="InterPro" id="IPR000909">
    <property type="entry name" value="PLipase_C_PInositol-sp_X_dom"/>
</dbReference>
<dbReference type="PRINTS" id="PR00390">
    <property type="entry name" value="PHPHLIPASEC"/>
</dbReference>
<dbReference type="HOGENOM" id="CLU_002738_3_0_1"/>
<evidence type="ECO:0000256" key="1">
    <source>
        <dbReference type="ARBA" id="ARBA00023224"/>
    </source>
</evidence>
<dbReference type="Pfam" id="PF23617">
    <property type="entry name" value="EF-hand_15"/>
    <property type="match status" value="1"/>
</dbReference>
<protein>
    <recommendedName>
        <fullName evidence="2">Phosphoinositide phospholipase C</fullName>
        <ecNumber evidence="2">3.1.4.11</ecNumber>
    </recommendedName>
</protein>
<dbReference type="InterPro" id="IPR001711">
    <property type="entry name" value="PLipase_C_Pinositol-sp_Y"/>
</dbReference>
<keyword evidence="2" id="KW-0443">Lipid metabolism</keyword>
<dbReference type="GO" id="GO:0016042">
    <property type="term" value="P:lipid catabolic process"/>
    <property type="evidence" value="ECO:0007669"/>
    <property type="project" value="UniProtKB-KW"/>
</dbReference>
<reference evidence="6 7" key="1">
    <citation type="journal article" date="2009" name="PLoS Genet.">
        <title>The genome of Nectria haematococca: contribution of supernumerary chromosomes to gene expansion.</title>
        <authorList>
            <person name="Coleman J.J."/>
            <person name="Rounsley S.D."/>
            <person name="Rodriguez-Carres M."/>
            <person name="Kuo A."/>
            <person name="Wasmann C.C."/>
            <person name="Grimwood J."/>
            <person name="Schmutz J."/>
            <person name="Taga M."/>
            <person name="White G.J."/>
            <person name="Zhou S."/>
            <person name="Schwartz D.C."/>
            <person name="Freitag M."/>
            <person name="Ma L.J."/>
            <person name="Danchin E.G."/>
            <person name="Henrissat B."/>
            <person name="Coutinho P.M."/>
            <person name="Nelson D.R."/>
            <person name="Straney D."/>
            <person name="Napoli C.A."/>
            <person name="Barker B.M."/>
            <person name="Gribskov M."/>
            <person name="Rep M."/>
            <person name="Kroken S."/>
            <person name="Molnar I."/>
            <person name="Rensing C."/>
            <person name="Kennell J.C."/>
            <person name="Zamora J."/>
            <person name="Farman M.L."/>
            <person name="Selker E.U."/>
            <person name="Salamov A."/>
            <person name="Shapiro H."/>
            <person name="Pangilinan J."/>
            <person name="Lindquist E."/>
            <person name="Lamers C."/>
            <person name="Grigoriev I.V."/>
            <person name="Geiser D.M."/>
            <person name="Covert S.F."/>
            <person name="Temporini E."/>
            <person name="Vanetten H.D."/>
        </authorList>
    </citation>
    <scope>NUCLEOTIDE SEQUENCE [LARGE SCALE GENOMIC DNA]</scope>
    <source>
        <strain evidence="7">ATCC MYA-4622 / CBS 123669 / FGSC 9596 / NRRL 45880 / 77-13-4</strain>
    </source>
</reference>
<evidence type="ECO:0000259" key="4">
    <source>
        <dbReference type="PROSITE" id="PS50004"/>
    </source>
</evidence>
<dbReference type="SMART" id="SM00149">
    <property type="entry name" value="PLCYc"/>
    <property type="match status" value="1"/>
</dbReference>
<dbReference type="GO" id="GO:0048015">
    <property type="term" value="P:phosphatidylinositol-mediated signaling"/>
    <property type="evidence" value="ECO:0007669"/>
    <property type="project" value="TreeGrafter"/>
</dbReference>
<evidence type="ECO:0000256" key="3">
    <source>
        <dbReference type="SAM" id="MobiDB-lite"/>
    </source>
</evidence>
<dbReference type="OrthoDB" id="269822at2759"/>
<dbReference type="InterPro" id="IPR035892">
    <property type="entry name" value="C2_domain_sf"/>
</dbReference>
<dbReference type="Pfam" id="PF00388">
    <property type="entry name" value="PI-PLC-X"/>
    <property type="match status" value="1"/>
</dbReference>
<dbReference type="InterPro" id="IPR017946">
    <property type="entry name" value="PLC-like_Pdiesterase_TIM-brl"/>
</dbReference>
<keyword evidence="2" id="KW-0378">Hydrolase</keyword>
<dbReference type="PROSITE" id="PS50004">
    <property type="entry name" value="C2"/>
    <property type="match status" value="1"/>
</dbReference>
<dbReference type="PROSITE" id="PS50007">
    <property type="entry name" value="PIPLC_X_DOMAIN"/>
    <property type="match status" value="1"/>
</dbReference>
<dbReference type="InterPro" id="IPR056584">
    <property type="entry name" value="EF-hand_15"/>
</dbReference>
<dbReference type="Pfam" id="PF00387">
    <property type="entry name" value="PI-PLC-Y"/>
    <property type="match status" value="1"/>
</dbReference>
<dbReference type="AlphaFoldDB" id="C7YZS5"/>
<keyword evidence="7" id="KW-1185">Reference proteome</keyword>
<feature type="compositionally biased region" description="Basic and acidic residues" evidence="3">
    <location>
        <begin position="183"/>
        <end position="192"/>
    </location>
</feature>
<feature type="domain" description="C2" evidence="4">
    <location>
        <begin position="452"/>
        <end position="598"/>
    </location>
</feature>
<dbReference type="PANTHER" id="PTHR10336:SF82">
    <property type="entry name" value="PHOSPHOINOSITIDE PHOSPHOLIPASE C"/>
    <property type="match status" value="1"/>
</dbReference>
<dbReference type="eggNOG" id="KOG0169">
    <property type="taxonomic scope" value="Eukaryota"/>
</dbReference>
<name>C7YZS5_FUSV7</name>
<dbReference type="Gene3D" id="3.20.20.190">
    <property type="entry name" value="Phosphatidylinositol (PI) phosphodiesterase"/>
    <property type="match status" value="1"/>
</dbReference>
<dbReference type="PANTHER" id="PTHR10336">
    <property type="entry name" value="PHOSPHOINOSITIDE-SPECIFIC PHOSPHOLIPASE C FAMILY PROTEIN"/>
    <property type="match status" value="1"/>
</dbReference>
<dbReference type="EC" id="3.1.4.11" evidence="2"/>
<dbReference type="SMART" id="SM00239">
    <property type="entry name" value="C2"/>
    <property type="match status" value="1"/>
</dbReference>
<dbReference type="GO" id="GO:0004435">
    <property type="term" value="F:phosphatidylinositol-4,5-bisphosphate phospholipase C activity"/>
    <property type="evidence" value="ECO:0007669"/>
    <property type="project" value="UniProtKB-EC"/>
</dbReference>
<dbReference type="RefSeq" id="XP_003048371.1">
    <property type="nucleotide sequence ID" value="XM_003048325.1"/>
</dbReference>
<organism evidence="6 7">
    <name type="scientific">Fusarium vanettenii (strain ATCC MYA-4622 / CBS 123669 / FGSC 9596 / NRRL 45880 / 77-13-4)</name>
    <name type="common">Fusarium solani subsp. pisi</name>
    <dbReference type="NCBI Taxonomy" id="660122"/>
    <lineage>
        <taxon>Eukaryota</taxon>
        <taxon>Fungi</taxon>
        <taxon>Dikarya</taxon>
        <taxon>Ascomycota</taxon>
        <taxon>Pezizomycotina</taxon>
        <taxon>Sordariomycetes</taxon>
        <taxon>Hypocreomycetidae</taxon>
        <taxon>Hypocreales</taxon>
        <taxon>Nectriaceae</taxon>
        <taxon>Fusarium</taxon>
        <taxon>Fusarium solani species complex</taxon>
        <taxon>Fusarium vanettenii</taxon>
    </lineage>
</organism>
<feature type="region of interest" description="Disordered" evidence="3">
    <location>
        <begin position="315"/>
        <end position="339"/>
    </location>
</feature>
<proteinExistence type="predicted"/>
<keyword evidence="2" id="KW-0442">Lipid degradation</keyword>
<dbReference type="SUPFAM" id="SSF51695">
    <property type="entry name" value="PLC-like phosphodiesterases"/>
    <property type="match status" value="1"/>
</dbReference>